<evidence type="ECO:0000256" key="1">
    <source>
        <dbReference type="SAM" id="MobiDB-lite"/>
    </source>
</evidence>
<reference evidence="2" key="1">
    <citation type="submission" date="2014-09" db="EMBL/GenBank/DDBJ databases">
        <authorList>
            <person name="Magalhaes I.L.F."/>
            <person name="Oliveira U."/>
            <person name="Santos F.R."/>
            <person name="Vidigal T.H.D.A."/>
            <person name="Brescovit A.D."/>
            <person name="Santos A.J."/>
        </authorList>
    </citation>
    <scope>NUCLEOTIDE SEQUENCE</scope>
    <source>
        <tissue evidence="2">Shoot tissue taken approximately 20 cm above the soil surface</tissue>
    </source>
</reference>
<feature type="compositionally biased region" description="Basic and acidic residues" evidence="1">
    <location>
        <begin position="64"/>
        <end position="75"/>
    </location>
</feature>
<evidence type="ECO:0000313" key="2">
    <source>
        <dbReference type="EMBL" id="JAE20302.1"/>
    </source>
</evidence>
<accession>A0A0A9G740</accession>
<protein>
    <submittedName>
        <fullName evidence="2">Uncharacterized protein</fullName>
    </submittedName>
</protein>
<proteinExistence type="predicted"/>
<reference evidence="2" key="2">
    <citation type="journal article" date="2015" name="Data Brief">
        <title>Shoot transcriptome of the giant reed, Arundo donax.</title>
        <authorList>
            <person name="Barrero R.A."/>
            <person name="Guerrero F.D."/>
            <person name="Moolhuijzen P."/>
            <person name="Goolsby J.A."/>
            <person name="Tidwell J."/>
            <person name="Bellgard S.E."/>
            <person name="Bellgard M.I."/>
        </authorList>
    </citation>
    <scope>NUCLEOTIDE SEQUENCE</scope>
    <source>
        <tissue evidence="2">Shoot tissue taken approximately 20 cm above the soil surface</tissue>
    </source>
</reference>
<dbReference type="EMBL" id="GBRH01177594">
    <property type="protein sequence ID" value="JAE20302.1"/>
    <property type="molecule type" value="Transcribed_RNA"/>
</dbReference>
<name>A0A0A9G740_ARUDO</name>
<feature type="region of interest" description="Disordered" evidence="1">
    <location>
        <begin position="29"/>
        <end position="75"/>
    </location>
</feature>
<feature type="region of interest" description="Disordered" evidence="1">
    <location>
        <begin position="1"/>
        <end position="20"/>
    </location>
</feature>
<sequence length="75" mass="7799">MRAQGAAAAATRDAAARPGGATVVVVSADKRARQDEQQAPAVTPVPALLSNKKRPSENGYGGVERTDELDLSLRL</sequence>
<dbReference type="AlphaFoldDB" id="A0A0A9G740"/>
<organism evidence="2">
    <name type="scientific">Arundo donax</name>
    <name type="common">Giant reed</name>
    <name type="synonym">Donax arundinaceus</name>
    <dbReference type="NCBI Taxonomy" id="35708"/>
    <lineage>
        <taxon>Eukaryota</taxon>
        <taxon>Viridiplantae</taxon>
        <taxon>Streptophyta</taxon>
        <taxon>Embryophyta</taxon>
        <taxon>Tracheophyta</taxon>
        <taxon>Spermatophyta</taxon>
        <taxon>Magnoliopsida</taxon>
        <taxon>Liliopsida</taxon>
        <taxon>Poales</taxon>
        <taxon>Poaceae</taxon>
        <taxon>PACMAD clade</taxon>
        <taxon>Arundinoideae</taxon>
        <taxon>Arundineae</taxon>
        <taxon>Arundo</taxon>
    </lineage>
</organism>